<dbReference type="AlphaFoldDB" id="A0A0G0EYB5"/>
<keyword evidence="2" id="KW-0812">Transmembrane</keyword>
<name>A0A0G0EYB5_9BACT</name>
<evidence type="ECO:0000256" key="2">
    <source>
        <dbReference type="SAM" id="Phobius"/>
    </source>
</evidence>
<keyword evidence="2" id="KW-1133">Transmembrane helix</keyword>
<evidence type="ECO:0000313" key="3">
    <source>
        <dbReference type="EMBL" id="KKQ10522.1"/>
    </source>
</evidence>
<feature type="transmembrane region" description="Helical" evidence="2">
    <location>
        <begin position="12"/>
        <end position="32"/>
    </location>
</feature>
<evidence type="ECO:0000256" key="1">
    <source>
        <dbReference type="SAM" id="MobiDB-lite"/>
    </source>
</evidence>
<feature type="region of interest" description="Disordered" evidence="1">
    <location>
        <begin position="57"/>
        <end position="126"/>
    </location>
</feature>
<dbReference type="Proteomes" id="UP000034492">
    <property type="component" value="Unassembled WGS sequence"/>
</dbReference>
<protein>
    <submittedName>
        <fullName evidence="3">Uncharacterized protein</fullName>
    </submittedName>
</protein>
<organism evidence="3 4">
    <name type="scientific">Candidatus Daviesbacteria bacterium GW2011_GWB1_36_5</name>
    <dbReference type="NCBI Taxonomy" id="1618426"/>
    <lineage>
        <taxon>Bacteria</taxon>
        <taxon>Candidatus Daviesiibacteriota</taxon>
    </lineage>
</organism>
<dbReference type="EMBL" id="LBSA01000003">
    <property type="protein sequence ID" value="KKQ10522.1"/>
    <property type="molecule type" value="Genomic_DNA"/>
</dbReference>
<feature type="compositionally biased region" description="Polar residues" evidence="1">
    <location>
        <begin position="57"/>
        <end position="67"/>
    </location>
</feature>
<comment type="caution">
    <text evidence="3">The sequence shown here is derived from an EMBL/GenBank/DDBJ whole genome shotgun (WGS) entry which is preliminary data.</text>
</comment>
<reference evidence="3 4" key="1">
    <citation type="journal article" date="2015" name="Nature">
        <title>rRNA introns, odd ribosomes, and small enigmatic genomes across a large radiation of phyla.</title>
        <authorList>
            <person name="Brown C.T."/>
            <person name="Hug L.A."/>
            <person name="Thomas B.C."/>
            <person name="Sharon I."/>
            <person name="Castelle C.J."/>
            <person name="Singh A."/>
            <person name="Wilkins M.J."/>
            <person name="Williams K.H."/>
            <person name="Banfield J.F."/>
        </authorList>
    </citation>
    <scope>NUCLEOTIDE SEQUENCE [LARGE SCALE GENOMIC DNA]</scope>
</reference>
<evidence type="ECO:0000313" key="4">
    <source>
        <dbReference type="Proteomes" id="UP000034492"/>
    </source>
</evidence>
<keyword evidence="2" id="KW-0472">Membrane</keyword>
<feature type="compositionally biased region" description="Pro residues" evidence="1">
    <location>
        <begin position="84"/>
        <end position="126"/>
    </location>
</feature>
<accession>A0A0G0EYB5</accession>
<gene>
    <name evidence="3" type="ORF">US19_C0003G0017</name>
</gene>
<sequence length="126" mass="13210">MKKIELNIPPQYLYFILISIFVVTFFGIIIYISSGEEGSAVSLPSPSAANFAEVLSAKSTQPPQVKNQPYLGIGPNPDEKYVPTPSPTPTPSPSPSPSLSPSPSESPTPTPTASPTESPSPTPSPT</sequence>
<proteinExistence type="predicted"/>